<dbReference type="SUPFAM" id="SSF52540">
    <property type="entry name" value="P-loop containing nucleoside triphosphate hydrolases"/>
    <property type="match status" value="1"/>
</dbReference>
<evidence type="ECO:0000256" key="11">
    <source>
        <dbReference type="ARBA" id="ARBA00023098"/>
    </source>
</evidence>
<feature type="binding site" evidence="13">
    <location>
        <begin position="52"/>
        <end position="59"/>
    </location>
    <ligand>
        <name>ATP</name>
        <dbReference type="ChEBI" id="CHEBI:30616"/>
    </ligand>
</feature>
<keyword evidence="11 13" id="KW-0443">Lipid metabolism</keyword>
<evidence type="ECO:0000256" key="9">
    <source>
        <dbReference type="ARBA" id="ARBA00022777"/>
    </source>
</evidence>
<evidence type="ECO:0000256" key="8">
    <source>
        <dbReference type="ARBA" id="ARBA00022741"/>
    </source>
</evidence>
<evidence type="ECO:0000256" key="1">
    <source>
        <dbReference type="ARBA" id="ARBA00002274"/>
    </source>
</evidence>
<protein>
    <recommendedName>
        <fullName evidence="4 13">Tetraacyldisaccharide 4'-kinase</fullName>
        <ecNumber evidence="3 13">2.7.1.130</ecNumber>
    </recommendedName>
    <alternativeName>
        <fullName evidence="12 13">Lipid A 4'-kinase</fullName>
    </alternativeName>
</protein>
<evidence type="ECO:0000256" key="5">
    <source>
        <dbReference type="ARBA" id="ARBA00022516"/>
    </source>
</evidence>
<comment type="pathway">
    <text evidence="2 13">Glycolipid biosynthesis; lipid IV(A) biosynthesis; lipid IV(A) from (3R)-3-hydroxytetradecanoyl-[acyl-carrier-protein] and UDP-N-acetyl-alpha-D-glucosamine: step 6/6.</text>
</comment>
<comment type="function">
    <text evidence="1 13">Transfers the gamma-phosphate of ATP to the 4'-position of a tetraacyldisaccharide 1-phosphate intermediate (termed DS-1-P) to form tetraacyldisaccharide 1,4'-bis-phosphate (lipid IVA).</text>
</comment>
<evidence type="ECO:0000256" key="6">
    <source>
        <dbReference type="ARBA" id="ARBA00022556"/>
    </source>
</evidence>
<dbReference type="Pfam" id="PF02606">
    <property type="entry name" value="LpxK"/>
    <property type="match status" value="1"/>
</dbReference>
<gene>
    <name evidence="13 14" type="primary">lpxK</name>
    <name evidence="14" type="ORF">QNA08_18580</name>
</gene>
<reference evidence="14 15" key="1">
    <citation type="submission" date="2023-05" db="EMBL/GenBank/DDBJ databases">
        <title>Chelatococcus sp. nov., a moderately thermophilic bacterium isolated from hot spring microbial mat.</title>
        <authorList>
            <person name="Hu C.-J."/>
            <person name="Li W.-J."/>
        </authorList>
    </citation>
    <scope>NUCLEOTIDE SEQUENCE [LARGE SCALE GENOMIC DNA]</scope>
    <source>
        <strain evidence="14 15">SYSU G07232</strain>
    </source>
</reference>
<evidence type="ECO:0000256" key="12">
    <source>
        <dbReference type="ARBA" id="ARBA00029757"/>
    </source>
</evidence>
<proteinExistence type="inferred from homology"/>
<dbReference type="InterPro" id="IPR003758">
    <property type="entry name" value="LpxK"/>
</dbReference>
<comment type="catalytic activity">
    <reaction evidence="13">
        <text>a lipid A disaccharide + ATP = a lipid IVA + ADP + H(+)</text>
        <dbReference type="Rhea" id="RHEA:67840"/>
        <dbReference type="ChEBI" id="CHEBI:15378"/>
        <dbReference type="ChEBI" id="CHEBI:30616"/>
        <dbReference type="ChEBI" id="CHEBI:176343"/>
        <dbReference type="ChEBI" id="CHEBI:176425"/>
        <dbReference type="ChEBI" id="CHEBI:456216"/>
        <dbReference type="EC" id="2.7.1.130"/>
    </reaction>
</comment>
<dbReference type="Proteomes" id="UP001321492">
    <property type="component" value="Unassembled WGS sequence"/>
</dbReference>
<comment type="caution">
    <text evidence="14">The sequence shown here is derived from an EMBL/GenBank/DDBJ whole genome shotgun (WGS) entry which is preliminary data.</text>
</comment>
<keyword evidence="8 13" id="KW-0547">Nucleotide-binding</keyword>
<evidence type="ECO:0000256" key="10">
    <source>
        <dbReference type="ARBA" id="ARBA00022840"/>
    </source>
</evidence>
<dbReference type="PANTHER" id="PTHR42724:SF1">
    <property type="entry name" value="TETRAACYLDISACCHARIDE 4'-KINASE, MITOCHONDRIAL-RELATED"/>
    <property type="match status" value="1"/>
</dbReference>
<keyword evidence="9 13" id="KW-0418">Kinase</keyword>
<dbReference type="HAMAP" id="MF_00409">
    <property type="entry name" value="LpxK"/>
    <property type="match status" value="1"/>
</dbReference>
<dbReference type="GO" id="GO:0009029">
    <property type="term" value="F:lipid-A 4'-kinase activity"/>
    <property type="evidence" value="ECO:0007669"/>
    <property type="project" value="UniProtKB-EC"/>
</dbReference>
<evidence type="ECO:0000313" key="15">
    <source>
        <dbReference type="Proteomes" id="UP001321492"/>
    </source>
</evidence>
<keyword evidence="10 13" id="KW-0067">ATP-binding</keyword>
<evidence type="ECO:0000256" key="2">
    <source>
        <dbReference type="ARBA" id="ARBA00004870"/>
    </source>
</evidence>
<dbReference type="RefSeq" id="WP_283742223.1">
    <property type="nucleotide sequence ID" value="NZ_JASJEV010000021.1"/>
</dbReference>
<dbReference type="NCBIfam" id="TIGR00682">
    <property type="entry name" value="lpxK"/>
    <property type="match status" value="1"/>
</dbReference>
<name>A0ABT7ALI6_9HYPH</name>
<evidence type="ECO:0000256" key="13">
    <source>
        <dbReference type="HAMAP-Rule" id="MF_00409"/>
    </source>
</evidence>
<keyword evidence="6 13" id="KW-0441">Lipid A biosynthesis</keyword>
<dbReference type="InterPro" id="IPR027417">
    <property type="entry name" value="P-loop_NTPase"/>
</dbReference>
<keyword evidence="15" id="KW-1185">Reference proteome</keyword>
<evidence type="ECO:0000256" key="7">
    <source>
        <dbReference type="ARBA" id="ARBA00022679"/>
    </source>
</evidence>
<sequence>MKAPDFWWRPRPTLAARLLSPVGAAYGAVTAARMRRPGAEGPLPVICIGNFTAGGAGKTPTAIAVGELLASFGEHPAFVTRGYGGSLAGPVVVDPACHTAAEVGDEPLLLARHFPTVVARDRHEGACEADRRGATVAVLDDGLQNPSLVKDLALAVVDAASGAGNGLCLPAGPLRAPLDRQFAQAHALVLVGTGEPGARVAALAQARGRPVFLGHLVPEPGAARLIAGRRLLAFAGIGRPEKFFATLADLGAEVVERAAFPDHHAFTEADVADLAARAAAGDLLPVTTEKDAVRLAALSGTAGEFLARVMVLPVALAFEGADRLRDLLHATVVHWRAQNDLT</sequence>
<evidence type="ECO:0000256" key="3">
    <source>
        <dbReference type="ARBA" id="ARBA00012071"/>
    </source>
</evidence>
<dbReference type="EMBL" id="JASJEV010000021">
    <property type="protein sequence ID" value="MDJ1160223.1"/>
    <property type="molecule type" value="Genomic_DNA"/>
</dbReference>
<keyword evidence="5 13" id="KW-0444">Lipid biosynthesis</keyword>
<keyword evidence="7 13" id="KW-0808">Transferase</keyword>
<comment type="similarity">
    <text evidence="13">Belongs to the LpxK family.</text>
</comment>
<organism evidence="14 15">
    <name type="scientific">Chelatococcus albus</name>
    <dbReference type="NCBI Taxonomy" id="3047466"/>
    <lineage>
        <taxon>Bacteria</taxon>
        <taxon>Pseudomonadati</taxon>
        <taxon>Pseudomonadota</taxon>
        <taxon>Alphaproteobacteria</taxon>
        <taxon>Hyphomicrobiales</taxon>
        <taxon>Chelatococcaceae</taxon>
        <taxon>Chelatococcus</taxon>
    </lineage>
</organism>
<dbReference type="EC" id="2.7.1.130" evidence="3 13"/>
<evidence type="ECO:0000313" key="14">
    <source>
        <dbReference type="EMBL" id="MDJ1160223.1"/>
    </source>
</evidence>
<accession>A0ABT7ALI6</accession>
<evidence type="ECO:0000256" key="4">
    <source>
        <dbReference type="ARBA" id="ARBA00016436"/>
    </source>
</evidence>
<dbReference type="PANTHER" id="PTHR42724">
    <property type="entry name" value="TETRAACYLDISACCHARIDE 4'-KINASE"/>
    <property type="match status" value="1"/>
</dbReference>